<evidence type="ECO:0000313" key="2">
    <source>
        <dbReference type="Proteomes" id="UP000268094"/>
    </source>
</evidence>
<protein>
    <submittedName>
        <fullName evidence="1">DUF3396 domain-containing protein</fullName>
    </submittedName>
</protein>
<gene>
    <name evidence="1" type="ORF">D7V88_04005</name>
</gene>
<dbReference type="Proteomes" id="UP000268094">
    <property type="component" value="Unassembled WGS sequence"/>
</dbReference>
<organism evidence="1 2">
    <name type="scientific">Corallococcus terminator</name>
    <dbReference type="NCBI Taxonomy" id="2316733"/>
    <lineage>
        <taxon>Bacteria</taxon>
        <taxon>Pseudomonadati</taxon>
        <taxon>Myxococcota</taxon>
        <taxon>Myxococcia</taxon>
        <taxon>Myxococcales</taxon>
        <taxon>Cystobacterineae</taxon>
        <taxon>Myxococcaceae</taxon>
        <taxon>Corallococcus</taxon>
    </lineage>
</organism>
<name>A0A3A8JBE8_9BACT</name>
<keyword evidence="2" id="KW-1185">Reference proteome</keyword>
<dbReference type="EMBL" id="RAVZ01000015">
    <property type="protein sequence ID" value="RKG93009.1"/>
    <property type="molecule type" value="Genomic_DNA"/>
</dbReference>
<reference evidence="2" key="1">
    <citation type="submission" date="2018-09" db="EMBL/GenBank/DDBJ databases">
        <authorList>
            <person name="Livingstone P.G."/>
            <person name="Whitworth D.E."/>
        </authorList>
    </citation>
    <scope>NUCLEOTIDE SEQUENCE [LARGE SCALE GENOMIC DNA]</scope>
    <source>
        <strain evidence="2">CA054A</strain>
    </source>
</reference>
<dbReference type="AlphaFoldDB" id="A0A3A8JBE8"/>
<proteinExistence type="predicted"/>
<comment type="caution">
    <text evidence="1">The sequence shown here is derived from an EMBL/GenBank/DDBJ whole genome shotgun (WGS) entry which is preliminary data.</text>
</comment>
<sequence length="307" mass="34132">MTAPVPRVRKAFDIEGETVVLVREGVCIAFYVPLSHEVIAPAVWRALEHYRHSLGSRRLGWYVNASGDWPELDAKGEAVLRTELLDSSALVELAERPDSVTGVSFRYNGRSSELPNFLKDHPQSTCAVEFWLPIEFLEDPGPEWVRSLALELGRELPWASGHAGLALEVGAWVPALSPSLLEACMRHPGFDLPWLRTLAMCLGTRVRPPSWLTFLGPPVLEALGGAEGLRARLHSPATQVQSLSPERAVVSLGPVPEAGDLETGDTLPHYRELARVLEPWLYAHPGEWGESGGFSREEVRRWERRFL</sequence>
<dbReference type="InterPro" id="IPR021815">
    <property type="entry name" value="TsiV"/>
</dbReference>
<dbReference type="Pfam" id="PF11876">
    <property type="entry name" value="TsiV"/>
    <property type="match status" value="1"/>
</dbReference>
<accession>A0A3A8JBE8</accession>
<dbReference type="OrthoDB" id="9179973at2"/>
<evidence type="ECO:0000313" key="1">
    <source>
        <dbReference type="EMBL" id="RKG93009.1"/>
    </source>
</evidence>